<feature type="binding site" evidence="2">
    <location>
        <position position="93"/>
    </location>
    <ligand>
        <name>Zn(2+)</name>
        <dbReference type="ChEBI" id="CHEBI:29105"/>
        <label>1</label>
        <note>catalytic</note>
    </ligand>
</feature>
<protein>
    <recommendedName>
        <fullName evidence="3">Fructose-bisphosphate aldolase</fullName>
        <shortName evidence="3">FBP aldolase</shortName>
        <ecNumber evidence="3">4.1.2.13</ecNumber>
    </recommendedName>
</protein>
<dbReference type="PIRSF" id="PIRSF001359">
    <property type="entry name" value="F_bP_aldolase_II"/>
    <property type="match status" value="1"/>
</dbReference>
<keyword evidence="3" id="KW-0456">Lyase</keyword>
<dbReference type="Pfam" id="PF01116">
    <property type="entry name" value="F_bP_aldolase"/>
    <property type="match status" value="1"/>
</dbReference>
<dbReference type="GO" id="GO:0008270">
    <property type="term" value="F:zinc ion binding"/>
    <property type="evidence" value="ECO:0007669"/>
    <property type="project" value="UniProtKB-UniRule"/>
</dbReference>
<accession>A0A9W6WE55</accession>
<comment type="caution">
    <text evidence="4">The sequence shown here is derived from an EMBL/GenBank/DDBJ whole genome shotgun (WGS) entry which is preliminary data.</text>
</comment>
<evidence type="ECO:0000256" key="3">
    <source>
        <dbReference type="RuleBase" id="RU366023"/>
    </source>
</evidence>
<dbReference type="GO" id="GO:0004332">
    <property type="term" value="F:fructose-bisphosphate aldolase activity"/>
    <property type="evidence" value="ECO:0007669"/>
    <property type="project" value="UniProtKB-EC"/>
</dbReference>
<sequence length="312" mass="35512">MSVTNEWKKSNRTLEILRKAQEEKYGVIAIIAYTFDQAVTIVRTAERMKSPIMILVFPWAITSKSSGSNGELVRAISELSYRAKVPVSVHLDHAQDIELIKYCARNLPFDSIMVDMSHYSREDNLKHTRELVELCNQYKIATEAEPGRIEGGEDGVLHTGDLEGLLTDVEEARLFFDTGIDIIAPSFGNVHGDYGQAGPNLNFDIVKDIFKLIKNEYEAVQEKIDYERYVCLHGTNEFSKELMQENITHGITKLNINKLILQSYFDEMQSYYYQGGSEAKLSFTEAIDKSNEKLSECLEYWMDVCGSSNTVR</sequence>
<keyword evidence="2 3" id="KW-0479">Metal-binding</keyword>
<feature type="binding site" evidence="2">
    <location>
        <position position="233"/>
    </location>
    <ligand>
        <name>Zn(2+)</name>
        <dbReference type="ChEBI" id="CHEBI:29105"/>
        <label>1</label>
        <note>catalytic</note>
    </ligand>
</feature>
<comment type="function">
    <text evidence="3">Catalyzes the aldol condensation of dihydroxyacetone phosphate (DHAP or glycerone-phosphate) with glyceraldehyde 3-phosphate (G3P) to form fructose 1,6-bisphosphate (FBP) in gluconeogenesis and the reverse reaction in glycolysis.</text>
</comment>
<comment type="similarity">
    <text evidence="3">Belongs to the class II fructose-bisphosphate aldolase family.</text>
</comment>
<keyword evidence="2 3" id="KW-0862">Zinc</keyword>
<dbReference type="InterPro" id="IPR000771">
    <property type="entry name" value="FBA_II"/>
</dbReference>
<dbReference type="PANTHER" id="PTHR30304:SF0">
    <property type="entry name" value="D-TAGATOSE-1,6-BISPHOSPHATE ALDOLASE SUBUNIT GATY-RELATED"/>
    <property type="match status" value="1"/>
</dbReference>
<dbReference type="GO" id="GO:0006096">
    <property type="term" value="P:glycolytic process"/>
    <property type="evidence" value="ECO:0007669"/>
    <property type="project" value="UniProtKB-KW"/>
</dbReference>
<keyword evidence="5" id="KW-1185">Reference proteome</keyword>
<feature type="active site" description="Proton donor" evidence="1">
    <location>
        <position position="92"/>
    </location>
</feature>
<feature type="binding site" evidence="2">
    <location>
        <position position="191"/>
    </location>
    <ligand>
        <name>Zn(2+)</name>
        <dbReference type="ChEBI" id="CHEBI:29105"/>
        <label>1</label>
        <note>catalytic</note>
    </ligand>
</feature>
<evidence type="ECO:0000256" key="2">
    <source>
        <dbReference type="PIRSR" id="PIRSR001359-3"/>
    </source>
</evidence>
<evidence type="ECO:0000256" key="1">
    <source>
        <dbReference type="PIRSR" id="PIRSR001359-1"/>
    </source>
</evidence>
<dbReference type="Proteomes" id="UP001165120">
    <property type="component" value="Unassembled WGS sequence"/>
</dbReference>
<organism evidence="4 5">
    <name type="scientific">Candida boidinii</name>
    <name type="common">Yeast</name>
    <dbReference type="NCBI Taxonomy" id="5477"/>
    <lineage>
        <taxon>Eukaryota</taxon>
        <taxon>Fungi</taxon>
        <taxon>Dikarya</taxon>
        <taxon>Ascomycota</taxon>
        <taxon>Saccharomycotina</taxon>
        <taxon>Pichiomycetes</taxon>
        <taxon>Pichiales</taxon>
        <taxon>Pichiaceae</taxon>
        <taxon>Ogataea</taxon>
        <taxon>Ogataea/Candida clade</taxon>
    </lineage>
</organism>
<dbReference type="PROSITE" id="PS00602">
    <property type="entry name" value="ALDOLASE_CLASS_II_1"/>
    <property type="match status" value="1"/>
</dbReference>
<dbReference type="PANTHER" id="PTHR30304">
    <property type="entry name" value="D-TAGATOSE-1,6-BISPHOSPHATE ALDOLASE"/>
    <property type="match status" value="1"/>
</dbReference>
<dbReference type="Gene3D" id="3.20.20.70">
    <property type="entry name" value="Aldolase class I"/>
    <property type="match status" value="1"/>
</dbReference>
<dbReference type="InterPro" id="IPR050246">
    <property type="entry name" value="Class_II_FBP_aldolase"/>
</dbReference>
<feature type="binding site" evidence="2">
    <location>
        <position position="115"/>
    </location>
    <ligand>
        <name>Zn(2+)</name>
        <dbReference type="ChEBI" id="CHEBI:29105"/>
        <label>2</label>
    </ligand>
</feature>
<keyword evidence="3" id="KW-0324">Glycolysis</keyword>
<proteinExistence type="inferred from homology"/>
<gene>
    <name evidence="4" type="ORF">Cboi02_000110900</name>
</gene>
<reference evidence="4" key="1">
    <citation type="submission" date="2023-04" db="EMBL/GenBank/DDBJ databases">
        <title>Candida boidinii NBRC 10035.</title>
        <authorList>
            <person name="Ichikawa N."/>
            <person name="Sato H."/>
            <person name="Tonouchi N."/>
        </authorList>
    </citation>
    <scope>NUCLEOTIDE SEQUENCE</scope>
    <source>
        <strain evidence="4">NBRC 10035</strain>
    </source>
</reference>
<comment type="catalytic activity">
    <reaction evidence="3">
        <text>beta-D-fructose 1,6-bisphosphate = D-glyceraldehyde 3-phosphate + dihydroxyacetone phosphate</text>
        <dbReference type="Rhea" id="RHEA:14729"/>
        <dbReference type="ChEBI" id="CHEBI:32966"/>
        <dbReference type="ChEBI" id="CHEBI:57642"/>
        <dbReference type="ChEBI" id="CHEBI:59776"/>
        <dbReference type="EC" id="4.1.2.13"/>
    </reaction>
</comment>
<dbReference type="EC" id="4.1.2.13" evidence="3"/>
<comment type="cofactor">
    <cofactor evidence="2 3">
        <name>Zn(2+)</name>
        <dbReference type="ChEBI" id="CHEBI:29105"/>
    </cofactor>
    <text evidence="2 3">Binds 2 Zn(2+) ions per subunit. One is catalytic and the other provides a structural contribution.</text>
</comment>
<name>A0A9W6WE55_CANBO</name>
<comment type="pathway">
    <text evidence="3">Carbohydrate degradation; glycolysis; D-glyceraldehyde 3-phosphate and glycerone phosphate from D-glucose: step 4/4.</text>
</comment>
<dbReference type="EMBL" id="BSXN01000240">
    <property type="protein sequence ID" value="GME67735.1"/>
    <property type="molecule type" value="Genomic_DNA"/>
</dbReference>
<evidence type="ECO:0000313" key="5">
    <source>
        <dbReference type="Proteomes" id="UP001165120"/>
    </source>
</evidence>
<feature type="binding site" evidence="2">
    <location>
        <position position="145"/>
    </location>
    <ligand>
        <name>Zn(2+)</name>
        <dbReference type="ChEBI" id="CHEBI:29105"/>
        <label>2</label>
    </ligand>
</feature>
<dbReference type="AlphaFoldDB" id="A0A9W6WE55"/>
<dbReference type="InterPro" id="IPR013785">
    <property type="entry name" value="Aldolase_TIM"/>
</dbReference>
<evidence type="ECO:0000313" key="4">
    <source>
        <dbReference type="EMBL" id="GME67735.1"/>
    </source>
</evidence>
<dbReference type="SUPFAM" id="SSF51569">
    <property type="entry name" value="Aldolase"/>
    <property type="match status" value="1"/>
</dbReference>